<evidence type="ECO:0000256" key="2">
    <source>
        <dbReference type="ARBA" id="ARBA00023235"/>
    </source>
</evidence>
<dbReference type="GO" id="GO:0016853">
    <property type="term" value="F:isomerase activity"/>
    <property type="evidence" value="ECO:0007669"/>
    <property type="project" value="UniProtKB-KW"/>
</dbReference>
<evidence type="ECO:0000256" key="1">
    <source>
        <dbReference type="ARBA" id="ARBA00007673"/>
    </source>
</evidence>
<dbReference type="AlphaFoldDB" id="A0A1W5D535"/>
<dbReference type="Pfam" id="PF04303">
    <property type="entry name" value="PrpF"/>
    <property type="match status" value="1"/>
</dbReference>
<dbReference type="Gene3D" id="3.10.310.10">
    <property type="entry name" value="Diaminopimelate Epimerase, Chain A, domain 1"/>
    <property type="match status" value="1"/>
</dbReference>
<protein>
    <submittedName>
        <fullName evidence="3">PrpF protein</fullName>
    </submittedName>
</protein>
<dbReference type="Proteomes" id="UP000192927">
    <property type="component" value="Unassembled WGS sequence"/>
</dbReference>
<keyword evidence="4" id="KW-1185">Reference proteome</keyword>
<keyword evidence="2" id="KW-0413">Isomerase</keyword>
<evidence type="ECO:0000313" key="3">
    <source>
        <dbReference type="EMBL" id="SLM38082.1"/>
    </source>
</evidence>
<sequence length="113" mass="12510">MAGTGAICTAAASRMFGTVVHEMMSAQQIQRSEDENVLRIQHPLGNMPVAVRVRQEVGRVGTNVDFETLSFVRTARRILKDEIDVPEDVREVYEKGMMEKRAEGSKSLDVAGC</sequence>
<organism evidence="3 4">
    <name type="scientific">Lasallia pustulata</name>
    <dbReference type="NCBI Taxonomy" id="136370"/>
    <lineage>
        <taxon>Eukaryota</taxon>
        <taxon>Fungi</taxon>
        <taxon>Dikarya</taxon>
        <taxon>Ascomycota</taxon>
        <taxon>Pezizomycotina</taxon>
        <taxon>Lecanoromycetes</taxon>
        <taxon>OSLEUM clade</taxon>
        <taxon>Umbilicariomycetidae</taxon>
        <taxon>Umbilicariales</taxon>
        <taxon>Umbilicariaceae</taxon>
        <taxon>Lasallia</taxon>
    </lineage>
</organism>
<reference evidence="4" key="1">
    <citation type="submission" date="2017-03" db="EMBL/GenBank/DDBJ databases">
        <authorList>
            <person name="Sharma R."/>
            <person name="Thines M."/>
        </authorList>
    </citation>
    <scope>NUCLEOTIDE SEQUENCE [LARGE SCALE GENOMIC DNA]</scope>
</reference>
<proteinExistence type="inferred from homology"/>
<dbReference type="InterPro" id="IPR007400">
    <property type="entry name" value="PrpF-like"/>
</dbReference>
<dbReference type="SUPFAM" id="SSF54506">
    <property type="entry name" value="Diaminopimelate epimerase-like"/>
    <property type="match status" value="1"/>
</dbReference>
<dbReference type="PANTHER" id="PTHR43709:SF2">
    <property type="entry name" value="DUF453 DOMAIN PROTEIN (AFU_ORTHOLOGUE AFUA_6G00360)"/>
    <property type="match status" value="1"/>
</dbReference>
<evidence type="ECO:0000313" key="4">
    <source>
        <dbReference type="Proteomes" id="UP000192927"/>
    </source>
</evidence>
<dbReference type="EMBL" id="FWEW01002231">
    <property type="protein sequence ID" value="SLM38082.1"/>
    <property type="molecule type" value="Genomic_DNA"/>
</dbReference>
<name>A0A1W5D535_9LECA</name>
<comment type="similarity">
    <text evidence="1">Belongs to the PrpF family.</text>
</comment>
<dbReference type="PANTHER" id="PTHR43709">
    <property type="entry name" value="ACONITATE ISOMERASE-RELATED"/>
    <property type="match status" value="1"/>
</dbReference>
<accession>A0A1W5D535</accession>